<dbReference type="AlphaFoldDB" id="A0A4Y2TA22"/>
<accession>A0A4Y2TA22</accession>
<reference evidence="1 2" key="1">
    <citation type="journal article" date="2019" name="Sci. Rep.">
        <title>Orb-weaving spider Araneus ventricosus genome elucidates the spidroin gene catalogue.</title>
        <authorList>
            <person name="Kono N."/>
            <person name="Nakamura H."/>
            <person name="Ohtoshi R."/>
            <person name="Moran D.A.P."/>
            <person name="Shinohara A."/>
            <person name="Yoshida Y."/>
            <person name="Fujiwara M."/>
            <person name="Mori M."/>
            <person name="Tomita M."/>
            <person name="Arakawa K."/>
        </authorList>
    </citation>
    <scope>NUCLEOTIDE SEQUENCE [LARGE SCALE GENOMIC DNA]</scope>
</reference>
<evidence type="ECO:0000313" key="2">
    <source>
        <dbReference type="Proteomes" id="UP000499080"/>
    </source>
</evidence>
<protein>
    <submittedName>
        <fullName evidence="1">Uncharacterized protein</fullName>
    </submittedName>
</protein>
<keyword evidence="2" id="KW-1185">Reference proteome</keyword>
<sequence length="111" mass="12548">MNNLKCELPPTCRSVWDHSNNDRSNSSDTEVGVLTAVIGQCLAPSEGGAELWVRGYFIHTIIVSPGEARTRLLIRRLLIHGLLSPSTTGRVIKWIRFHFKNEMRIGFDLCR</sequence>
<dbReference type="EMBL" id="BGPR01027163">
    <property type="protein sequence ID" value="GBN97422.1"/>
    <property type="molecule type" value="Genomic_DNA"/>
</dbReference>
<name>A0A4Y2TA22_ARAVE</name>
<comment type="caution">
    <text evidence="1">The sequence shown here is derived from an EMBL/GenBank/DDBJ whole genome shotgun (WGS) entry which is preliminary data.</text>
</comment>
<dbReference type="Proteomes" id="UP000499080">
    <property type="component" value="Unassembled WGS sequence"/>
</dbReference>
<proteinExistence type="predicted"/>
<gene>
    <name evidence="1" type="ORF">AVEN_82106_1</name>
</gene>
<organism evidence="1 2">
    <name type="scientific">Araneus ventricosus</name>
    <name type="common">Orbweaver spider</name>
    <name type="synonym">Epeira ventricosa</name>
    <dbReference type="NCBI Taxonomy" id="182803"/>
    <lineage>
        <taxon>Eukaryota</taxon>
        <taxon>Metazoa</taxon>
        <taxon>Ecdysozoa</taxon>
        <taxon>Arthropoda</taxon>
        <taxon>Chelicerata</taxon>
        <taxon>Arachnida</taxon>
        <taxon>Araneae</taxon>
        <taxon>Araneomorphae</taxon>
        <taxon>Entelegynae</taxon>
        <taxon>Araneoidea</taxon>
        <taxon>Araneidae</taxon>
        <taxon>Araneus</taxon>
    </lineage>
</organism>
<evidence type="ECO:0000313" key="1">
    <source>
        <dbReference type="EMBL" id="GBN97422.1"/>
    </source>
</evidence>